<dbReference type="Proteomes" id="UP000325577">
    <property type="component" value="Linkage Group LG18"/>
</dbReference>
<proteinExistence type="predicted"/>
<protein>
    <submittedName>
        <fullName evidence="2">Uncharacterized protein</fullName>
    </submittedName>
</protein>
<accession>A0A5J5ATC9</accession>
<keyword evidence="3" id="KW-1185">Reference proteome</keyword>
<feature type="compositionally biased region" description="Basic and acidic residues" evidence="1">
    <location>
        <begin position="814"/>
        <end position="829"/>
    </location>
</feature>
<sequence length="1028" mass="111657">MVVNDYTNGDRSDTEDACVLKTGSIECDDKSGSKMDEGLPSADLNINKESDDHLGTMNLQTDLKRSEENSGTGQCACKDPELRSEDMVTGDSQVQGKPELDLDGNCNKENGVDSKSVTVEAHKDVVLSCGTEAGKGQATGDLLGESIAVEEQKDCVPSTLGAEVVTTDVVEVSAKRLRTELEGQQVVPENNLNSKQDGNSDAKMSGQSGLNCAIPDSETIGYTSHLAADTDSSSGFGVIPKHQHEIDQELDPTQEPGVISLHQDNLAASANSVPQHYAAIQSEKILDQDIPSTFDFDEIRDKQLKKSASANNNHQHLSEHSSSDCFESSQILRGIPIRKEMSRDVSCKKLGSLQSFSKSDRNFHSDGYLSKDCFLQKCNSSKAHSSGAELSFMPQEQTRDRLRSHSRSLSDVEKPCRKGDVKLFGQILTHPTNQRKLNSMSHENEDEGVHPKLSCKSFNLKFTGTHSIDGNFVPGKLDRSNYLGFDNLPVKSYGFWDGNRIQTGFSSLPDSAILLAKYPAAFSNYSTPSSKVEQQPLQSVAKGNEYNLNGVSVLPPREISSSNTYRSRDGTKVQPLAVNLKQRQEMLFSEMQRRNGFEAVSSIQQQGRGMVGINVGGRRGILVGGTCTDVSDPVAAIKMHYCKAEQFSSQAGSIIREEESWRDISFAAASRGHPALQEMDLFFGGLTEESQPSQQDIIRCPFLRNINEPTNFSFSSSMTFPMPVCGAKGPIFEDGPNFDMAFRLFHGQNGVVPLSRRSFSCSEKSEAEPAPPRFNPLAAKAATISFSAFGPAGPFGFNAFSEKWKKINKKSKSSKKEHSSQGGDSKHEAMSNEWLETGNCPIAKSFRAVSHIIPLVAKTLQPPPGMKFKCPQAIVAARAALSRTAFAKNLRPQPLPAKILAIGVLGMAANIPLGIWREHTQKFSPSWFAAVHAAVPFIAMLRKSILMPKTAMAFTIAASVLGQVIGSRAERFRLKAVAARRLALPETSENGSSQIQVGLKGGHCSGIAEWNTVPLQIAGPSSTADVFC</sequence>
<feature type="region of interest" description="Disordered" evidence="1">
    <location>
        <begin position="386"/>
        <end position="411"/>
    </location>
</feature>
<feature type="compositionally biased region" description="Basic and acidic residues" evidence="1">
    <location>
        <begin position="397"/>
        <end position="411"/>
    </location>
</feature>
<feature type="region of interest" description="Disordered" evidence="1">
    <location>
        <begin position="808"/>
        <end position="829"/>
    </location>
</feature>
<reference evidence="2 3" key="1">
    <citation type="submission" date="2019-09" db="EMBL/GenBank/DDBJ databases">
        <title>A chromosome-level genome assembly of the Chinese tupelo Nyssa sinensis.</title>
        <authorList>
            <person name="Yang X."/>
            <person name="Kang M."/>
            <person name="Yang Y."/>
            <person name="Xiong H."/>
            <person name="Wang M."/>
            <person name="Zhang Z."/>
            <person name="Wang Z."/>
            <person name="Wu H."/>
            <person name="Ma T."/>
            <person name="Liu J."/>
            <person name="Xi Z."/>
        </authorList>
    </citation>
    <scope>NUCLEOTIDE SEQUENCE [LARGE SCALE GENOMIC DNA]</scope>
    <source>
        <strain evidence="2">J267</strain>
        <tissue evidence="2">Leaf</tissue>
    </source>
</reference>
<dbReference type="AlphaFoldDB" id="A0A5J5ATC9"/>
<dbReference type="OrthoDB" id="10258692at2759"/>
<dbReference type="PANTHER" id="PTHR31033:SF21">
    <property type="entry name" value="TRANSMEMBRANE PROTEIN"/>
    <property type="match status" value="1"/>
</dbReference>
<dbReference type="PANTHER" id="PTHR31033">
    <property type="entry name" value="PROTEIN, PUTATIVE-RELATED"/>
    <property type="match status" value="1"/>
</dbReference>
<evidence type="ECO:0000313" key="3">
    <source>
        <dbReference type="Proteomes" id="UP000325577"/>
    </source>
</evidence>
<name>A0A5J5ATC9_9ASTE</name>
<organism evidence="2 3">
    <name type="scientific">Nyssa sinensis</name>
    <dbReference type="NCBI Taxonomy" id="561372"/>
    <lineage>
        <taxon>Eukaryota</taxon>
        <taxon>Viridiplantae</taxon>
        <taxon>Streptophyta</taxon>
        <taxon>Embryophyta</taxon>
        <taxon>Tracheophyta</taxon>
        <taxon>Spermatophyta</taxon>
        <taxon>Magnoliopsida</taxon>
        <taxon>eudicotyledons</taxon>
        <taxon>Gunneridae</taxon>
        <taxon>Pentapetalae</taxon>
        <taxon>asterids</taxon>
        <taxon>Cornales</taxon>
        <taxon>Nyssaceae</taxon>
        <taxon>Nyssa</taxon>
    </lineage>
</organism>
<feature type="region of interest" description="Disordered" evidence="1">
    <location>
        <begin position="29"/>
        <end position="55"/>
    </location>
</feature>
<dbReference type="GO" id="GO:0009507">
    <property type="term" value="C:chloroplast"/>
    <property type="evidence" value="ECO:0007669"/>
    <property type="project" value="TreeGrafter"/>
</dbReference>
<evidence type="ECO:0000313" key="2">
    <source>
        <dbReference type="EMBL" id="KAA8534335.1"/>
    </source>
</evidence>
<feature type="region of interest" description="Disordered" evidence="1">
    <location>
        <begin position="189"/>
        <end position="211"/>
    </location>
</feature>
<evidence type="ECO:0000256" key="1">
    <source>
        <dbReference type="SAM" id="MobiDB-lite"/>
    </source>
</evidence>
<gene>
    <name evidence="2" type="ORF">F0562_031838</name>
</gene>
<feature type="compositionally biased region" description="Polar residues" evidence="1">
    <location>
        <begin position="189"/>
        <end position="199"/>
    </location>
</feature>
<dbReference type="EMBL" id="CM018041">
    <property type="protein sequence ID" value="KAA8534335.1"/>
    <property type="molecule type" value="Genomic_DNA"/>
</dbReference>